<dbReference type="InterPro" id="IPR029058">
    <property type="entry name" value="AB_hydrolase_fold"/>
</dbReference>
<dbReference type="PIRSF" id="PIRSF029171">
    <property type="entry name" value="Esterase_LipA"/>
    <property type="match status" value="1"/>
</dbReference>
<dbReference type="GO" id="GO:0004806">
    <property type="term" value="F:triacylglycerol lipase activity"/>
    <property type="evidence" value="ECO:0007669"/>
    <property type="project" value="InterPro"/>
</dbReference>
<name>A0A652YJY9_NOCGL</name>
<dbReference type="AlphaFoldDB" id="A0A652YJY9"/>
<organism evidence="2">
    <name type="scientific">Nocardia globerula</name>
    <dbReference type="NCBI Taxonomy" id="1818"/>
    <lineage>
        <taxon>Bacteria</taxon>
        <taxon>Bacillati</taxon>
        <taxon>Actinomycetota</taxon>
        <taxon>Actinomycetes</taxon>
        <taxon>Mycobacteriales</taxon>
        <taxon>Nocardiaceae</taxon>
        <taxon>Nocardia</taxon>
    </lineage>
</organism>
<dbReference type="Pfam" id="PF03583">
    <property type="entry name" value="LIP"/>
    <property type="match status" value="1"/>
</dbReference>
<dbReference type="SUPFAM" id="SSF53474">
    <property type="entry name" value="alpha/beta-Hydrolases"/>
    <property type="match status" value="1"/>
</dbReference>
<reference evidence="2" key="1">
    <citation type="submission" date="2019-07" db="EMBL/GenBank/DDBJ databases">
        <title>Genomic Encyclopedia of Type Strains, Phase IV (KMG-IV): sequencing the most valuable type-strain genomes for metagenomic binning, comparative biology and taxonomic classification.</title>
        <authorList>
            <person name="Goeker M."/>
        </authorList>
    </citation>
    <scope>NUCLEOTIDE SEQUENCE</scope>
    <source>
        <strain evidence="2">DSM 44596</strain>
    </source>
</reference>
<protein>
    <submittedName>
        <fullName evidence="2">Secretory lipase</fullName>
    </submittedName>
</protein>
<evidence type="ECO:0000313" key="2">
    <source>
        <dbReference type="EMBL" id="TYQ01728.1"/>
    </source>
</evidence>
<dbReference type="PANTHER" id="PTHR34853">
    <property type="match status" value="1"/>
</dbReference>
<keyword evidence="1" id="KW-0732">Signal</keyword>
<dbReference type="InterPro" id="IPR005152">
    <property type="entry name" value="Lipase_secreted"/>
</dbReference>
<evidence type="ECO:0000256" key="1">
    <source>
        <dbReference type="SAM" id="SignalP"/>
    </source>
</evidence>
<proteinExistence type="predicted"/>
<feature type="chain" id="PRO_5024898394" evidence="1">
    <location>
        <begin position="43"/>
        <end position="445"/>
    </location>
</feature>
<dbReference type="Gene3D" id="1.10.260.130">
    <property type="match status" value="1"/>
</dbReference>
<comment type="caution">
    <text evidence="2">The sequence shown here is derived from an EMBL/GenBank/DDBJ whole genome shotgun (WGS) entry which is preliminary data.</text>
</comment>
<feature type="signal peptide" evidence="1">
    <location>
        <begin position="1"/>
        <end position="42"/>
    </location>
</feature>
<dbReference type="Gene3D" id="3.40.50.1820">
    <property type="entry name" value="alpha/beta hydrolase"/>
    <property type="match status" value="1"/>
</dbReference>
<sequence length="445" mass="47224">MKKLSAEFRRTLTRRLRMATVVGMSVVATTLCTVTAINPAAAAPAIPEFYQPPAEFPEVPGSVIRTEPMTLRASLPDYNGPWPAPAQRVMYTSRLQDGTPAAVTGTYIDSSKPWQGTGERPTVVIGPGTMGQGDQCAPSRAFPDALLIQTDPLSMSANQELFSAGTWNALGARVFVTDYIGLGTPGVHTYVNRIEEAHAMLDAARAANILSGTGSDTPLAFWGYSQGGGAAAAAAELQPSYAPELNLAGTWAGAPPADLRSVLGQIDGNLIGGVVGFNINGLLARYPDLNTSLDKRITPQGRAVLDQLSTECVGDIIVKHPFMRTDALTVDGRPLLAHLDEIPEAATILDEQQVGNLTPTSPVLVTSGINDDTIPYSQARSLAQSWCSRGATVTFRTNDLPPIAPGTTFVNHFGPEIIDGFGPNNAFDYLRDRFNGVPVSGCQFD</sequence>
<accession>A0A652YJY9</accession>
<gene>
    <name evidence="2" type="ORF">FNL38_107150</name>
</gene>
<dbReference type="EMBL" id="VNIQ01000007">
    <property type="protein sequence ID" value="TYQ01728.1"/>
    <property type="molecule type" value="Genomic_DNA"/>
</dbReference>
<dbReference type="GO" id="GO:0016042">
    <property type="term" value="P:lipid catabolic process"/>
    <property type="evidence" value="ECO:0007669"/>
    <property type="project" value="InterPro"/>
</dbReference>
<dbReference type="PANTHER" id="PTHR34853:SF1">
    <property type="entry name" value="LIPASE 5"/>
    <property type="match status" value="1"/>
</dbReference>